<gene>
    <name evidence="2" type="ORF">Y919_09690</name>
</gene>
<dbReference type="Proteomes" id="UP000029622">
    <property type="component" value="Unassembled WGS sequence"/>
</dbReference>
<dbReference type="RefSeq" id="WP_035164280.1">
    <property type="nucleotide sequence ID" value="NZ_AZTB01000056.1"/>
</dbReference>
<dbReference type="PANTHER" id="PTHR43794">
    <property type="entry name" value="AMINOHYDROLASE SSNA-RELATED"/>
    <property type="match status" value="1"/>
</dbReference>
<dbReference type="Gene3D" id="2.30.40.10">
    <property type="entry name" value="Urease, subunit C, domain 1"/>
    <property type="match status" value="2"/>
</dbReference>
<comment type="caution">
    <text evidence="2">The sequence shown here is derived from an EMBL/GenBank/DDBJ whole genome shotgun (WGS) entry which is preliminary data.</text>
</comment>
<dbReference type="InterPro" id="IPR032466">
    <property type="entry name" value="Metal_Hydrolase"/>
</dbReference>
<evidence type="ECO:0000313" key="3">
    <source>
        <dbReference type="Proteomes" id="UP000029622"/>
    </source>
</evidence>
<dbReference type="STRING" id="1156417.Y919_09690"/>
<evidence type="ECO:0000313" key="2">
    <source>
        <dbReference type="EMBL" id="KGG79813.1"/>
    </source>
</evidence>
<dbReference type="PANTHER" id="PTHR43794:SF5">
    <property type="entry name" value="CHLOROHYDROLASE FAMILY PROTEIN"/>
    <property type="match status" value="1"/>
</dbReference>
<reference evidence="2 3" key="1">
    <citation type="submission" date="2013-12" db="EMBL/GenBank/DDBJ databases">
        <title>Draft genome sequence of Caloranaerobacter sp. H53214.</title>
        <authorList>
            <person name="Jiang L.J."/>
            <person name="Shao Z.Z."/>
            <person name="Long M.N."/>
        </authorList>
    </citation>
    <scope>NUCLEOTIDE SEQUENCE [LARGE SCALE GENOMIC DNA]</scope>
    <source>
        <strain evidence="2 3">H53214</strain>
    </source>
</reference>
<dbReference type="GO" id="GO:0016810">
    <property type="term" value="F:hydrolase activity, acting on carbon-nitrogen (but not peptide) bonds"/>
    <property type="evidence" value="ECO:0007669"/>
    <property type="project" value="InterPro"/>
</dbReference>
<feature type="domain" description="Amidohydrolase-related" evidence="1">
    <location>
        <begin position="49"/>
        <end position="371"/>
    </location>
</feature>
<dbReference type="InterPro" id="IPR011059">
    <property type="entry name" value="Metal-dep_hydrolase_composite"/>
</dbReference>
<dbReference type="AlphaFoldDB" id="A0A096BGD8"/>
<sequence length="422" mass="48020">MLLKNATFINKNMEVITADIYIKENKISKIDCVLVNNSFSKTIDCSNYLVIPGLVNGHFHNSSTIGNGLFKDMRIENWFDNSIQGKLQSNLFDHIETELSEEEIKLLFLKGYIDLIKNGITFVCESGAIDCSPKILSDAINDLGIRGVVDTYDEIFTYHDRIDGNVKYAGHLLEEEDITEEGLLVCRQLKEKYDNIFMTHCLENEWRKNIVFSKFNKSTIKLFDEYNLLDNNTVLFHAVCMQKEDIDLLADKGSSIVHCPISNLETGAGIANIKYCLSKGVNVCIGTDWGRTDIWEVMRVAYYLLKLNTEIESFTAEDVFKMATINGAKAFGEERRIGIIEEGYNADLVFINKNNIKLFPFLNRNGFSTVIHNLIMAGSESLIEHVMVDGSFIMKDRHIVNINEKEINRAYIEILNKIVKGI</sequence>
<dbReference type="EMBL" id="AZTB01000056">
    <property type="protein sequence ID" value="KGG79813.1"/>
    <property type="molecule type" value="Genomic_DNA"/>
</dbReference>
<accession>A0A096BGD8</accession>
<organism evidence="2 3">
    <name type="scientific">Caloranaerobacter azorensis H53214</name>
    <dbReference type="NCBI Taxonomy" id="1156417"/>
    <lineage>
        <taxon>Bacteria</taxon>
        <taxon>Bacillati</taxon>
        <taxon>Bacillota</taxon>
        <taxon>Tissierellia</taxon>
        <taxon>Tissierellales</taxon>
        <taxon>Thermohalobacteraceae</taxon>
        <taxon>Caloranaerobacter</taxon>
    </lineage>
</organism>
<dbReference type="Pfam" id="PF01979">
    <property type="entry name" value="Amidohydro_1"/>
    <property type="match status" value="1"/>
</dbReference>
<dbReference type="SUPFAM" id="SSF51556">
    <property type="entry name" value="Metallo-dependent hydrolases"/>
    <property type="match status" value="1"/>
</dbReference>
<proteinExistence type="predicted"/>
<evidence type="ECO:0000259" key="1">
    <source>
        <dbReference type="Pfam" id="PF01979"/>
    </source>
</evidence>
<dbReference type="InterPro" id="IPR006680">
    <property type="entry name" value="Amidohydro-rel"/>
</dbReference>
<name>A0A096BGD8_9FIRM</name>
<dbReference type="InterPro" id="IPR050287">
    <property type="entry name" value="MTA/SAH_deaminase"/>
</dbReference>
<protein>
    <recommendedName>
        <fullName evidence="1">Amidohydrolase-related domain-containing protein</fullName>
    </recommendedName>
</protein>
<dbReference type="SUPFAM" id="SSF51338">
    <property type="entry name" value="Composite domain of metallo-dependent hydrolases"/>
    <property type="match status" value="1"/>
</dbReference>
<dbReference type="Gene3D" id="3.20.20.140">
    <property type="entry name" value="Metal-dependent hydrolases"/>
    <property type="match status" value="2"/>
</dbReference>